<feature type="transmembrane region" description="Helical" evidence="2">
    <location>
        <begin position="453"/>
        <end position="476"/>
    </location>
</feature>
<proteinExistence type="predicted"/>
<keyword evidence="1" id="KW-1003">Cell membrane</keyword>
<dbReference type="Proteomes" id="UP000603352">
    <property type="component" value="Unassembled WGS sequence"/>
</dbReference>
<keyword evidence="2" id="KW-1133">Transmembrane helix</keyword>
<feature type="transmembrane region" description="Helical" evidence="2">
    <location>
        <begin position="424"/>
        <end position="447"/>
    </location>
</feature>
<evidence type="ECO:0000259" key="3">
    <source>
        <dbReference type="Pfam" id="PF06808"/>
    </source>
</evidence>
<dbReference type="PANTHER" id="PTHR43849:SF2">
    <property type="entry name" value="BLL3936 PROTEIN"/>
    <property type="match status" value="1"/>
</dbReference>
<feature type="transmembrane region" description="Helical" evidence="2">
    <location>
        <begin position="359"/>
        <end position="378"/>
    </location>
</feature>
<feature type="transmembrane region" description="Helical" evidence="2">
    <location>
        <begin position="317"/>
        <end position="338"/>
    </location>
</feature>
<dbReference type="InterPro" id="IPR010656">
    <property type="entry name" value="DctM"/>
</dbReference>
<feature type="transmembrane region" description="Helical" evidence="2">
    <location>
        <begin position="508"/>
        <end position="533"/>
    </location>
</feature>
<feature type="transmembrane region" description="Helical" evidence="2">
    <location>
        <begin position="545"/>
        <end position="563"/>
    </location>
</feature>
<feature type="transmembrane region" description="Helical" evidence="2">
    <location>
        <begin position="117"/>
        <end position="138"/>
    </location>
</feature>
<feature type="transmembrane region" description="Helical" evidence="2">
    <location>
        <begin position="607"/>
        <end position="640"/>
    </location>
</feature>
<comment type="subcellular location">
    <subcellularLocation>
        <location evidence="1">Cell inner membrane</location>
        <topology evidence="1">Multi-pass membrane protein</topology>
    </subcellularLocation>
</comment>
<dbReference type="Pfam" id="PF06808">
    <property type="entry name" value="DctM"/>
    <property type="match status" value="1"/>
</dbReference>
<keyword evidence="1" id="KW-0997">Cell inner membrane</keyword>
<keyword evidence="2" id="KW-0472">Membrane</keyword>
<comment type="function">
    <text evidence="1">Part of the tripartite ATP-independent periplasmic (TRAP) transport system.</text>
</comment>
<keyword evidence="2" id="KW-0812">Transmembrane</keyword>
<sequence length="647" mass="68157">MQRNDITPHTIPPAAAVPTLNGGWWHVAVQMRRLAACLALSLSAYHLVVAVVGPPITEAHRATHVMLGLAVLFCLGTISTTETRGRRQIVIDLAFLGAILIPAGYIVVNAYGVASRMLYVTPVTPAQEILGWVVVVATLEATRRLLGWPMVILSLIFLIYTQIGPHLPYPFWHRGYPIDQVIEQIYLSVDGLWGIPIGASASYIFLFVLFGALLVSSGAGTFFSRFANALTGNVTGGPAKTAVLSSAMMSMLSGSSTANVVTTGSFTIPAMRTYGYNREFAAGVEAVASTGGLITPPVMGAAAFIMADFLGLSYSDIMKAAAIPAFLYFVAIFIAVDVEARRNRLTPPEGAGAESIRQILKDGLFMLLPLGVMIATLLQGLTPSLAGLYGIAAFLLSLAVRYWREPRRIVSIVLDAAIEAPKMMAPVIAACAVGGIIAGIISLTGLGVRFTSIIAYVAGDSAVLFLALTMIVAVVLGMGMPTSAVYIILASILAPGMVELGFQPLAAHMFIFFGAVMSNITPPLAIASFAAAAVAGGDPWRTSVYAVKMGVGVFLLPFIFVYEPALLGQGSLLEVAHAMLTAMAGIAILSVAATGWFLRPLHPVMRLILGAGSIGMIFPGTLSDMLGLAAAGSVMLMLWVQRRRAAT</sequence>
<feature type="transmembrane region" description="Helical" evidence="2">
    <location>
        <begin position="575"/>
        <end position="598"/>
    </location>
</feature>
<feature type="transmembrane region" description="Helical" evidence="2">
    <location>
        <begin position="483"/>
        <end position="502"/>
    </location>
</feature>
<protein>
    <submittedName>
        <fullName evidence="4">C4-dicarboxylate ABC transporter</fullName>
    </submittedName>
</protein>
<dbReference type="NCBIfam" id="TIGR02123">
    <property type="entry name" value="TRAP_fused"/>
    <property type="match status" value="1"/>
</dbReference>
<feature type="domain" description="TRAP C4-dicarboxylate transport system permease DctM subunit" evidence="3">
    <location>
        <begin position="133"/>
        <end position="572"/>
    </location>
</feature>
<reference evidence="5" key="1">
    <citation type="journal article" date="2019" name="Int. J. Syst. Evol. Microbiol.">
        <title>The Global Catalogue of Microorganisms (GCM) 10K type strain sequencing project: providing services to taxonomists for standard genome sequencing and annotation.</title>
        <authorList>
            <consortium name="The Broad Institute Genomics Platform"/>
            <consortium name="The Broad Institute Genome Sequencing Center for Infectious Disease"/>
            <person name="Wu L."/>
            <person name="Ma J."/>
        </authorList>
    </citation>
    <scope>NUCLEOTIDE SEQUENCE [LARGE SCALE GENOMIC DNA]</scope>
    <source>
        <strain evidence="5">CGMCC 1.10188</strain>
    </source>
</reference>
<feature type="transmembrane region" description="Helical" evidence="2">
    <location>
        <begin position="34"/>
        <end position="56"/>
    </location>
</feature>
<evidence type="ECO:0000313" key="5">
    <source>
        <dbReference type="Proteomes" id="UP000603352"/>
    </source>
</evidence>
<dbReference type="PANTHER" id="PTHR43849">
    <property type="entry name" value="BLL3936 PROTEIN"/>
    <property type="match status" value="1"/>
</dbReference>
<feature type="transmembrane region" description="Helical" evidence="2">
    <location>
        <begin position="145"/>
        <end position="163"/>
    </location>
</feature>
<feature type="transmembrane region" description="Helical" evidence="2">
    <location>
        <begin position="280"/>
        <end position="305"/>
    </location>
</feature>
<feature type="transmembrane region" description="Helical" evidence="2">
    <location>
        <begin position="93"/>
        <end position="111"/>
    </location>
</feature>
<evidence type="ECO:0000256" key="2">
    <source>
        <dbReference type="SAM" id="Phobius"/>
    </source>
</evidence>
<feature type="transmembrane region" description="Helical" evidence="2">
    <location>
        <begin position="62"/>
        <end position="81"/>
    </location>
</feature>
<name>A0ABQ1IEH1_9PROT</name>
<evidence type="ECO:0000256" key="1">
    <source>
        <dbReference type="RuleBase" id="RU369079"/>
    </source>
</evidence>
<gene>
    <name evidence="4" type="ORF">GCM10011505_16460</name>
</gene>
<dbReference type="EMBL" id="BMDZ01000014">
    <property type="protein sequence ID" value="GGB35711.1"/>
    <property type="molecule type" value="Genomic_DNA"/>
</dbReference>
<keyword evidence="1" id="KW-0813">Transport</keyword>
<dbReference type="RefSeq" id="WP_229707924.1">
    <property type="nucleotide sequence ID" value="NZ_BMDZ01000014.1"/>
</dbReference>
<dbReference type="InterPro" id="IPR011853">
    <property type="entry name" value="TRAP_DctM-Dct_fused"/>
</dbReference>
<keyword evidence="5" id="KW-1185">Reference proteome</keyword>
<evidence type="ECO:0000313" key="4">
    <source>
        <dbReference type="EMBL" id="GGB35711.1"/>
    </source>
</evidence>
<organism evidence="4 5">
    <name type="scientific">Tistrella bauzanensis</name>
    <dbReference type="NCBI Taxonomy" id="657419"/>
    <lineage>
        <taxon>Bacteria</taxon>
        <taxon>Pseudomonadati</taxon>
        <taxon>Pseudomonadota</taxon>
        <taxon>Alphaproteobacteria</taxon>
        <taxon>Geminicoccales</taxon>
        <taxon>Geminicoccaceae</taxon>
        <taxon>Tistrella</taxon>
    </lineage>
</organism>
<feature type="transmembrane region" description="Helical" evidence="2">
    <location>
        <begin position="193"/>
        <end position="215"/>
    </location>
</feature>
<comment type="caution">
    <text evidence="4">The sequence shown here is derived from an EMBL/GenBank/DDBJ whole genome shotgun (WGS) entry which is preliminary data.</text>
</comment>
<accession>A0ABQ1IEH1</accession>